<organism evidence="1 2">
    <name type="scientific">Heterorhabditis bacteriophora</name>
    <name type="common">Entomopathogenic nematode worm</name>
    <dbReference type="NCBI Taxonomy" id="37862"/>
    <lineage>
        <taxon>Eukaryota</taxon>
        <taxon>Metazoa</taxon>
        <taxon>Ecdysozoa</taxon>
        <taxon>Nematoda</taxon>
        <taxon>Chromadorea</taxon>
        <taxon>Rhabditida</taxon>
        <taxon>Rhabditina</taxon>
        <taxon>Rhabditomorpha</taxon>
        <taxon>Strongyloidea</taxon>
        <taxon>Heterorhabditidae</taxon>
        <taxon>Heterorhabditis</taxon>
    </lineage>
</organism>
<dbReference type="AlphaFoldDB" id="A0A1I7X0Q9"/>
<evidence type="ECO:0000313" key="2">
    <source>
        <dbReference type="WBParaSite" id="Hba_11017"/>
    </source>
</evidence>
<evidence type="ECO:0000313" key="1">
    <source>
        <dbReference type="Proteomes" id="UP000095283"/>
    </source>
</evidence>
<reference evidence="2" key="1">
    <citation type="submission" date="2016-11" db="UniProtKB">
        <authorList>
            <consortium name="WormBaseParasite"/>
        </authorList>
    </citation>
    <scope>IDENTIFICATION</scope>
</reference>
<protein>
    <submittedName>
        <fullName evidence="2">OstA-like_N domain-containing protein</fullName>
    </submittedName>
</protein>
<proteinExistence type="predicted"/>
<keyword evidence="1" id="KW-1185">Reference proteome</keyword>
<sequence>MRLRRMSRKGIVYDINESGTARLIFDKNKESFEGMLETLSGETISLKGQLSKSNSEPSTSGRPIQMDVFIVDGEAGSSFTLENISVDIEGNHIAFNNPAIVFSSQDRLIGMKADVEIQQYMNPTMINDRKEVFVGPMKVSSRADKSSSGTVR</sequence>
<name>A0A1I7X0Q9_HETBA</name>
<accession>A0A1I7X0Q9</accession>
<dbReference type="Proteomes" id="UP000095283">
    <property type="component" value="Unplaced"/>
</dbReference>
<dbReference type="WBParaSite" id="Hba_11017">
    <property type="protein sequence ID" value="Hba_11017"/>
    <property type="gene ID" value="Hba_11017"/>
</dbReference>